<dbReference type="SUPFAM" id="SSF53850">
    <property type="entry name" value="Periplasmic binding protein-like II"/>
    <property type="match status" value="1"/>
</dbReference>
<dbReference type="RefSeq" id="WP_163461267.1">
    <property type="nucleotide sequence ID" value="NZ_JAAAMG010000002.1"/>
</dbReference>
<dbReference type="Pfam" id="PF00126">
    <property type="entry name" value="HTH_1"/>
    <property type="match status" value="1"/>
</dbReference>
<dbReference type="Gene3D" id="1.10.10.10">
    <property type="entry name" value="Winged helix-like DNA-binding domain superfamily/Winged helix DNA-binding domain"/>
    <property type="match status" value="1"/>
</dbReference>
<evidence type="ECO:0000259" key="5">
    <source>
        <dbReference type="PROSITE" id="PS50931"/>
    </source>
</evidence>
<comment type="caution">
    <text evidence="6">The sequence shown here is derived from an EMBL/GenBank/DDBJ whole genome shotgun (WGS) entry which is preliminary data.</text>
</comment>
<evidence type="ECO:0000256" key="3">
    <source>
        <dbReference type="ARBA" id="ARBA00023125"/>
    </source>
</evidence>
<dbReference type="Pfam" id="PF03466">
    <property type="entry name" value="LysR_substrate"/>
    <property type="match status" value="1"/>
</dbReference>
<reference evidence="6 7" key="1">
    <citation type="submission" date="2020-01" db="EMBL/GenBank/DDBJ databases">
        <title>Jiella pacifica sp. nov.</title>
        <authorList>
            <person name="Xue Z."/>
            <person name="Zhu S."/>
            <person name="Chen J."/>
            <person name="Yang J."/>
        </authorList>
    </citation>
    <scope>NUCLEOTIDE SEQUENCE [LARGE SCALE GENOMIC DNA]</scope>
    <source>
        <strain evidence="6 7">40Bstr34</strain>
    </source>
</reference>
<dbReference type="InterPro" id="IPR005119">
    <property type="entry name" value="LysR_subst-bd"/>
</dbReference>
<evidence type="ECO:0000256" key="4">
    <source>
        <dbReference type="ARBA" id="ARBA00023163"/>
    </source>
</evidence>
<dbReference type="PANTHER" id="PTHR30419:SF2">
    <property type="entry name" value="LYSR FAMILY TRANSCRIPTIONAL REGULATOR"/>
    <property type="match status" value="1"/>
</dbReference>
<dbReference type="AlphaFoldDB" id="A0A6N9SXY9"/>
<dbReference type="InterPro" id="IPR036388">
    <property type="entry name" value="WH-like_DNA-bd_sf"/>
</dbReference>
<dbReference type="InterPro" id="IPR036390">
    <property type="entry name" value="WH_DNA-bd_sf"/>
</dbReference>
<accession>A0A6N9SXY9</accession>
<dbReference type="Gene3D" id="3.40.190.290">
    <property type="match status" value="1"/>
</dbReference>
<organism evidence="6 7">
    <name type="scientific">Jiella pacifica</name>
    <dbReference type="NCBI Taxonomy" id="2696469"/>
    <lineage>
        <taxon>Bacteria</taxon>
        <taxon>Pseudomonadati</taxon>
        <taxon>Pseudomonadota</taxon>
        <taxon>Alphaproteobacteria</taxon>
        <taxon>Hyphomicrobiales</taxon>
        <taxon>Aurantimonadaceae</taxon>
        <taxon>Jiella</taxon>
    </lineage>
</organism>
<feature type="domain" description="HTH lysR-type" evidence="5">
    <location>
        <begin position="1"/>
        <end position="59"/>
    </location>
</feature>
<name>A0A6N9SXY9_9HYPH</name>
<dbReference type="GO" id="GO:0005829">
    <property type="term" value="C:cytosol"/>
    <property type="evidence" value="ECO:0007669"/>
    <property type="project" value="TreeGrafter"/>
</dbReference>
<dbReference type="GO" id="GO:0003677">
    <property type="term" value="F:DNA binding"/>
    <property type="evidence" value="ECO:0007669"/>
    <property type="project" value="UniProtKB-KW"/>
</dbReference>
<dbReference type="SUPFAM" id="SSF46785">
    <property type="entry name" value="Winged helix' DNA-binding domain"/>
    <property type="match status" value="1"/>
</dbReference>
<keyword evidence="4" id="KW-0804">Transcription</keyword>
<evidence type="ECO:0000256" key="2">
    <source>
        <dbReference type="ARBA" id="ARBA00023015"/>
    </source>
</evidence>
<evidence type="ECO:0000256" key="1">
    <source>
        <dbReference type="ARBA" id="ARBA00009437"/>
    </source>
</evidence>
<dbReference type="EMBL" id="JAAAMG010000002">
    <property type="protein sequence ID" value="NDW03661.1"/>
    <property type="molecule type" value="Genomic_DNA"/>
</dbReference>
<evidence type="ECO:0000313" key="7">
    <source>
        <dbReference type="Proteomes" id="UP000469011"/>
    </source>
</evidence>
<dbReference type="InterPro" id="IPR050950">
    <property type="entry name" value="HTH-type_LysR_regulators"/>
</dbReference>
<keyword evidence="7" id="KW-1185">Reference proteome</keyword>
<dbReference type="Proteomes" id="UP000469011">
    <property type="component" value="Unassembled WGS sequence"/>
</dbReference>
<gene>
    <name evidence="6" type="ORF">GTK09_04405</name>
</gene>
<proteinExistence type="inferred from homology"/>
<dbReference type="PANTHER" id="PTHR30419">
    <property type="entry name" value="HTH-TYPE TRANSCRIPTIONAL REGULATOR YBHD"/>
    <property type="match status" value="1"/>
</dbReference>
<dbReference type="InterPro" id="IPR000847">
    <property type="entry name" value="LysR_HTH_N"/>
</dbReference>
<dbReference type="GO" id="GO:0003700">
    <property type="term" value="F:DNA-binding transcription factor activity"/>
    <property type="evidence" value="ECO:0007669"/>
    <property type="project" value="InterPro"/>
</dbReference>
<keyword evidence="3" id="KW-0238">DNA-binding</keyword>
<evidence type="ECO:0000313" key="6">
    <source>
        <dbReference type="EMBL" id="NDW03661.1"/>
    </source>
</evidence>
<sequence length="306" mass="34288">MRHMRIWTYVDEAARLGSLRKAAEKLNITPSALQRRIRDVEEDLGTPIFERTAQGIHLTAAGEGMVRWIRGQSADLERLKSQIEDMSGLRRGNVRIACSQALVPFFLPQEISEFRSRFPQVRFSVEVQDHGVALRMLRDFESDLAIVFRPDRSPDIHPLFVLGQRLVAIMHRDHPLAEKDQLRLRDCAAYPVALPSSGFGTRAIIDDLLAGSSTRFDVQLQSNSFEMLRNLALSGEVVTFQAEIGAPREDPDDELVYRVLSDRDLAHGPLVVCQLKGRALPVAAAKFAEQMARSLEAIRSLPSVPA</sequence>
<protein>
    <submittedName>
        <fullName evidence="6">LysR family transcriptional regulator</fullName>
    </submittedName>
</protein>
<dbReference type="PROSITE" id="PS50931">
    <property type="entry name" value="HTH_LYSR"/>
    <property type="match status" value="1"/>
</dbReference>
<keyword evidence="2" id="KW-0805">Transcription regulation</keyword>
<comment type="similarity">
    <text evidence="1">Belongs to the LysR transcriptional regulatory family.</text>
</comment>